<dbReference type="Proteomes" id="UP000321776">
    <property type="component" value="Unassembled WGS sequence"/>
</dbReference>
<evidence type="ECO:0000256" key="4">
    <source>
        <dbReference type="ARBA" id="ARBA00019595"/>
    </source>
</evidence>
<evidence type="ECO:0000313" key="9">
    <source>
        <dbReference type="Proteomes" id="UP000321776"/>
    </source>
</evidence>
<comment type="pathway">
    <text evidence="7">Carbohydrate biosynthesis; dTDP-L-rhamnose biosynthesis.</text>
</comment>
<dbReference type="Gene3D" id="2.60.120.10">
    <property type="entry name" value="Jelly Rolls"/>
    <property type="match status" value="1"/>
</dbReference>
<comment type="caution">
    <text evidence="8">The sequence shown here is derived from an EMBL/GenBank/DDBJ whole genome shotgun (WGS) entry which is preliminary data.</text>
</comment>
<dbReference type="GO" id="GO:0005829">
    <property type="term" value="C:cytosol"/>
    <property type="evidence" value="ECO:0007669"/>
    <property type="project" value="TreeGrafter"/>
</dbReference>
<dbReference type="NCBIfam" id="TIGR01221">
    <property type="entry name" value="rmlC"/>
    <property type="match status" value="1"/>
</dbReference>
<dbReference type="AlphaFoldDB" id="A0A5C6VTB3"/>
<name>A0A5C6VTB3_9BURK</name>
<evidence type="ECO:0000256" key="6">
    <source>
        <dbReference type="PIRSR" id="PIRSR600888-3"/>
    </source>
</evidence>
<keyword evidence="7 8" id="KW-0413">Isomerase</keyword>
<dbReference type="GO" id="GO:0019305">
    <property type="term" value="P:dTDP-rhamnose biosynthetic process"/>
    <property type="evidence" value="ECO:0007669"/>
    <property type="project" value="UniProtKB-UniRule"/>
</dbReference>
<dbReference type="InterPro" id="IPR011051">
    <property type="entry name" value="RmlC_Cupin_sf"/>
</dbReference>
<organism evidence="8 9">
    <name type="scientific">Paraburkholderia azotifigens</name>
    <dbReference type="NCBI Taxonomy" id="2057004"/>
    <lineage>
        <taxon>Bacteria</taxon>
        <taxon>Pseudomonadati</taxon>
        <taxon>Pseudomonadota</taxon>
        <taxon>Betaproteobacteria</taxon>
        <taxon>Burkholderiales</taxon>
        <taxon>Burkholderiaceae</taxon>
        <taxon>Paraburkholderia</taxon>
    </lineage>
</organism>
<reference evidence="8 9" key="1">
    <citation type="journal article" date="2018" name="Int. J. Syst. Evol. Microbiol.">
        <title>Paraburkholderia azotifigens sp. nov., a nitrogen-fixing bacterium isolated from paddy soil.</title>
        <authorList>
            <person name="Choi G.M."/>
            <person name="Im W.T."/>
        </authorList>
    </citation>
    <scope>NUCLEOTIDE SEQUENCE [LARGE SCALE GENOMIC DNA]</scope>
    <source>
        <strain evidence="8 9">NF 2-5-3</strain>
    </source>
</reference>
<evidence type="ECO:0000256" key="1">
    <source>
        <dbReference type="ARBA" id="ARBA00001298"/>
    </source>
</evidence>
<evidence type="ECO:0000256" key="5">
    <source>
        <dbReference type="PIRSR" id="PIRSR600888-1"/>
    </source>
</evidence>
<proteinExistence type="inferred from homology"/>
<sequence length="187" mass="21325">MDIFDLKIHGVKKIVLAPRRDSRGYFMRTYDAGVFERAGLRKNWVQENQSGTLKKNTVRGLHFQKAPFTEAKLVRVLVGALLDVFVDCRPNSPTFRMHDKIVLNGDEPAWLFLPKGIAHGFCSLSDGAVLSYKVDQPYSAENDSGILWNDPELKIDWPTTVPAEISDKDRHLPTFSQQRDIFNNFEC</sequence>
<feature type="site" description="Participates in a stacking interaction with the thymidine ring of dTDP-4-oxo-6-deoxyglucose" evidence="6">
    <location>
        <position position="138"/>
    </location>
</feature>
<comment type="similarity">
    <text evidence="7">Belongs to the dTDP-4-dehydrorhamnose 3,5-epimerase family.</text>
</comment>
<gene>
    <name evidence="8" type="primary">rfbC</name>
    <name evidence="8" type="ORF">FRZ40_11585</name>
</gene>
<accession>A0A5C6VTB3</accession>
<dbReference type="GO" id="GO:0000271">
    <property type="term" value="P:polysaccharide biosynthetic process"/>
    <property type="evidence" value="ECO:0007669"/>
    <property type="project" value="TreeGrafter"/>
</dbReference>
<dbReference type="InterPro" id="IPR014710">
    <property type="entry name" value="RmlC-like_jellyroll"/>
</dbReference>
<dbReference type="InterPro" id="IPR000888">
    <property type="entry name" value="RmlC-like"/>
</dbReference>
<feature type="active site" description="Proton acceptor" evidence="5">
    <location>
        <position position="62"/>
    </location>
</feature>
<evidence type="ECO:0000313" key="8">
    <source>
        <dbReference type="EMBL" id="TXC88169.1"/>
    </source>
</evidence>
<dbReference type="PANTHER" id="PTHR21047:SF2">
    <property type="entry name" value="THYMIDINE DIPHOSPHO-4-KETO-RHAMNOSE 3,5-EPIMERASE"/>
    <property type="match status" value="1"/>
</dbReference>
<dbReference type="RefSeq" id="WP_147234181.1">
    <property type="nucleotide sequence ID" value="NZ_VOQS01000001.1"/>
</dbReference>
<dbReference type="UniPathway" id="UPA00124"/>
<comment type="function">
    <text evidence="2 7">Catalyzes the epimerization of the C3' and C5'positions of dTDP-6-deoxy-D-xylo-4-hexulose, forming dTDP-6-deoxy-L-lyxo-4-hexulose.</text>
</comment>
<evidence type="ECO:0000256" key="3">
    <source>
        <dbReference type="ARBA" id="ARBA00012098"/>
    </source>
</evidence>
<dbReference type="SUPFAM" id="SSF51182">
    <property type="entry name" value="RmlC-like cupins"/>
    <property type="match status" value="1"/>
</dbReference>
<dbReference type="EMBL" id="VOQS01000001">
    <property type="protein sequence ID" value="TXC88169.1"/>
    <property type="molecule type" value="Genomic_DNA"/>
</dbReference>
<evidence type="ECO:0000256" key="7">
    <source>
        <dbReference type="RuleBase" id="RU364069"/>
    </source>
</evidence>
<dbReference type="GO" id="GO:0008830">
    <property type="term" value="F:dTDP-4-dehydrorhamnose 3,5-epimerase activity"/>
    <property type="evidence" value="ECO:0007669"/>
    <property type="project" value="UniProtKB-UniRule"/>
</dbReference>
<dbReference type="EC" id="5.1.3.13" evidence="3 7"/>
<evidence type="ECO:0000256" key="2">
    <source>
        <dbReference type="ARBA" id="ARBA00001997"/>
    </source>
</evidence>
<dbReference type="Pfam" id="PF00908">
    <property type="entry name" value="dTDP_sugar_isom"/>
    <property type="match status" value="1"/>
</dbReference>
<protein>
    <recommendedName>
        <fullName evidence="4 7">dTDP-4-dehydrorhamnose 3,5-epimerase</fullName>
        <ecNumber evidence="3 7">5.1.3.13</ecNumber>
    </recommendedName>
    <alternativeName>
        <fullName evidence="7">Thymidine diphospho-4-keto-rhamnose 3,5-epimerase</fullName>
    </alternativeName>
</protein>
<feature type="active site" description="Proton donor" evidence="5">
    <location>
        <position position="132"/>
    </location>
</feature>
<dbReference type="PANTHER" id="PTHR21047">
    <property type="entry name" value="DTDP-6-DEOXY-D-GLUCOSE-3,5 EPIMERASE"/>
    <property type="match status" value="1"/>
</dbReference>
<dbReference type="CDD" id="cd00438">
    <property type="entry name" value="cupin_RmlC"/>
    <property type="match status" value="1"/>
</dbReference>
<comment type="subunit">
    <text evidence="7">Homodimer.</text>
</comment>
<comment type="catalytic activity">
    <reaction evidence="1 7">
        <text>dTDP-4-dehydro-6-deoxy-alpha-D-glucose = dTDP-4-dehydro-beta-L-rhamnose</text>
        <dbReference type="Rhea" id="RHEA:16969"/>
        <dbReference type="ChEBI" id="CHEBI:57649"/>
        <dbReference type="ChEBI" id="CHEBI:62830"/>
        <dbReference type="EC" id="5.1.3.13"/>
    </reaction>
</comment>